<dbReference type="AlphaFoldDB" id="A0A562D8R1"/>
<feature type="region of interest" description="Disordered" evidence="1">
    <location>
        <begin position="21"/>
        <end position="70"/>
    </location>
</feature>
<dbReference type="EMBL" id="VLJS01000080">
    <property type="protein sequence ID" value="TWH05982.1"/>
    <property type="molecule type" value="Genomic_DNA"/>
</dbReference>
<keyword evidence="2" id="KW-0732">Signal</keyword>
<organism evidence="3 4">
    <name type="scientific">Pseudoxanthomonas taiwanensis J19</name>
    <dbReference type="NCBI Taxonomy" id="935569"/>
    <lineage>
        <taxon>Bacteria</taxon>
        <taxon>Pseudomonadati</taxon>
        <taxon>Pseudomonadota</taxon>
        <taxon>Gammaproteobacteria</taxon>
        <taxon>Lysobacterales</taxon>
        <taxon>Lysobacteraceae</taxon>
        <taxon>Pseudoxanthomonas</taxon>
    </lineage>
</organism>
<accession>A0A562D8R1</accession>
<dbReference type="Proteomes" id="UP000321583">
    <property type="component" value="Unassembled WGS sequence"/>
</dbReference>
<dbReference type="OrthoDB" id="5988543at2"/>
<comment type="caution">
    <text evidence="3">The sequence shown here is derived from an EMBL/GenBank/DDBJ whole genome shotgun (WGS) entry which is preliminary data.</text>
</comment>
<evidence type="ECO:0000256" key="1">
    <source>
        <dbReference type="SAM" id="MobiDB-lite"/>
    </source>
</evidence>
<proteinExistence type="predicted"/>
<reference evidence="3 4" key="1">
    <citation type="submission" date="2019-07" db="EMBL/GenBank/DDBJ databases">
        <title>Genome sequencing of lignin-degrading bacterial isolates.</title>
        <authorList>
            <person name="Gladden J."/>
        </authorList>
    </citation>
    <scope>NUCLEOTIDE SEQUENCE [LARGE SCALE GENOMIC DNA]</scope>
    <source>
        <strain evidence="3 4">J19</strain>
    </source>
</reference>
<dbReference type="RefSeq" id="WP_019397870.1">
    <property type="nucleotide sequence ID" value="NZ_VLJS01000080.1"/>
</dbReference>
<evidence type="ECO:0000313" key="4">
    <source>
        <dbReference type="Proteomes" id="UP000321583"/>
    </source>
</evidence>
<protein>
    <submittedName>
        <fullName evidence="3">Uncharacterized protein</fullName>
    </submittedName>
</protein>
<evidence type="ECO:0000256" key="2">
    <source>
        <dbReference type="SAM" id="SignalP"/>
    </source>
</evidence>
<name>A0A562D8R1_9GAMM</name>
<keyword evidence="4" id="KW-1185">Reference proteome</keyword>
<feature type="chain" id="PRO_5021781206" evidence="2">
    <location>
        <begin position="20"/>
        <end position="70"/>
    </location>
</feature>
<feature type="signal peptide" evidence="2">
    <location>
        <begin position="1"/>
        <end position="19"/>
    </location>
</feature>
<evidence type="ECO:0000313" key="3">
    <source>
        <dbReference type="EMBL" id="TWH05982.1"/>
    </source>
</evidence>
<sequence length="70" mass="7612">MRTLLLPALVAALCLPACRQEHPADPARDNPAPTAEAHQPEADARYATGAQETRVGEDPEADEQRPRAQR</sequence>
<gene>
    <name evidence="3" type="ORF">L613_000500000470</name>
</gene>
<feature type="compositionally biased region" description="Basic and acidic residues" evidence="1">
    <location>
        <begin position="54"/>
        <end position="70"/>
    </location>
</feature>